<dbReference type="PANTHER" id="PTHR40027:SF1">
    <property type="entry name" value="CELL DIVISION PROTEIN DIVIC"/>
    <property type="match status" value="1"/>
</dbReference>
<gene>
    <name evidence="4" type="ORF">SDC9_101668</name>
</gene>
<feature type="compositionally biased region" description="Low complexity" evidence="2">
    <location>
        <begin position="134"/>
        <end position="154"/>
    </location>
</feature>
<organism evidence="4">
    <name type="scientific">bioreactor metagenome</name>
    <dbReference type="NCBI Taxonomy" id="1076179"/>
    <lineage>
        <taxon>unclassified sequences</taxon>
        <taxon>metagenomes</taxon>
        <taxon>ecological metagenomes</taxon>
    </lineage>
</organism>
<comment type="caution">
    <text evidence="4">The sequence shown here is derived from an EMBL/GenBank/DDBJ whole genome shotgun (WGS) entry which is preliminary data.</text>
</comment>
<sequence>MEKTSQNRLERKQVAKKSNKIAALDTDYTKKKYAEFQKQQRQLVFRRRRLAVILLGALVIFSIIGVQIFRDMQRLDKLAELKVEATTEMKEVKADVSQLKSDVSLLKDDDYVAKLARSKFFYSKEGEQVYPVLESNTSSSTEETNQSTSSTTAK</sequence>
<feature type="region of interest" description="Disordered" evidence="2">
    <location>
        <begin position="132"/>
        <end position="154"/>
    </location>
</feature>
<evidence type="ECO:0000313" key="4">
    <source>
        <dbReference type="EMBL" id="MPM54885.1"/>
    </source>
</evidence>
<protein>
    <recommendedName>
        <fullName evidence="5">Cell division protein FtsL</fullName>
    </recommendedName>
</protein>
<reference evidence="4" key="1">
    <citation type="submission" date="2019-08" db="EMBL/GenBank/DDBJ databases">
        <authorList>
            <person name="Kucharzyk K."/>
            <person name="Murdoch R.W."/>
            <person name="Higgins S."/>
            <person name="Loffler F."/>
        </authorList>
    </citation>
    <scope>NUCLEOTIDE SEQUENCE</scope>
</reference>
<keyword evidence="1" id="KW-0175">Coiled coil</keyword>
<feature type="transmembrane region" description="Helical" evidence="3">
    <location>
        <begin position="50"/>
        <end position="69"/>
    </location>
</feature>
<dbReference type="AlphaFoldDB" id="A0A645ANS2"/>
<dbReference type="InterPro" id="IPR039076">
    <property type="entry name" value="DivIC"/>
</dbReference>
<dbReference type="Pfam" id="PF04977">
    <property type="entry name" value="DivIC"/>
    <property type="match status" value="1"/>
</dbReference>
<feature type="coiled-coil region" evidence="1">
    <location>
        <begin position="75"/>
        <end position="109"/>
    </location>
</feature>
<evidence type="ECO:0000256" key="3">
    <source>
        <dbReference type="SAM" id="Phobius"/>
    </source>
</evidence>
<accession>A0A645ANS2</accession>
<keyword evidence="3" id="KW-0812">Transmembrane</keyword>
<evidence type="ECO:0000256" key="1">
    <source>
        <dbReference type="SAM" id="Coils"/>
    </source>
</evidence>
<name>A0A645ANS2_9ZZZZ</name>
<keyword evidence="3" id="KW-1133">Transmembrane helix</keyword>
<dbReference type="PANTHER" id="PTHR40027">
    <property type="entry name" value="CELL DIVISION PROTEIN DIVIC"/>
    <property type="match status" value="1"/>
</dbReference>
<dbReference type="GO" id="GO:0051301">
    <property type="term" value="P:cell division"/>
    <property type="evidence" value="ECO:0007669"/>
    <property type="project" value="InterPro"/>
</dbReference>
<evidence type="ECO:0008006" key="5">
    <source>
        <dbReference type="Google" id="ProtNLM"/>
    </source>
</evidence>
<keyword evidence="3" id="KW-0472">Membrane</keyword>
<proteinExistence type="predicted"/>
<evidence type="ECO:0000256" key="2">
    <source>
        <dbReference type="SAM" id="MobiDB-lite"/>
    </source>
</evidence>
<dbReference type="InterPro" id="IPR007060">
    <property type="entry name" value="FtsL/DivIC"/>
</dbReference>
<dbReference type="EMBL" id="VSSQ01015010">
    <property type="protein sequence ID" value="MPM54885.1"/>
    <property type="molecule type" value="Genomic_DNA"/>
</dbReference>